<dbReference type="Proteomes" id="UP001318321">
    <property type="component" value="Unassembled WGS sequence"/>
</dbReference>
<keyword evidence="1" id="KW-1133">Transmembrane helix</keyword>
<feature type="transmembrane region" description="Helical" evidence="1">
    <location>
        <begin position="141"/>
        <end position="162"/>
    </location>
</feature>
<name>A0ABX0PR12_9GAMM</name>
<dbReference type="EMBL" id="JAAQTO010000011">
    <property type="protein sequence ID" value="NIC04667.1"/>
    <property type="molecule type" value="Genomic_DNA"/>
</dbReference>
<feature type="transmembrane region" description="Helical" evidence="1">
    <location>
        <begin position="209"/>
        <end position="230"/>
    </location>
</feature>
<feature type="transmembrane region" description="Helical" evidence="1">
    <location>
        <begin position="12"/>
        <end position="41"/>
    </location>
</feature>
<proteinExistence type="predicted"/>
<organism evidence="3 4">
    <name type="scientific">Billgrantia bachuensis</name>
    <dbReference type="NCBI Taxonomy" id="2717286"/>
    <lineage>
        <taxon>Bacteria</taxon>
        <taxon>Pseudomonadati</taxon>
        <taxon>Pseudomonadota</taxon>
        <taxon>Gammaproteobacteria</taxon>
        <taxon>Oceanospirillales</taxon>
        <taxon>Halomonadaceae</taxon>
        <taxon>Billgrantia</taxon>
    </lineage>
</organism>
<evidence type="ECO:0000259" key="2">
    <source>
        <dbReference type="Pfam" id="PF13386"/>
    </source>
</evidence>
<keyword evidence="4" id="KW-1185">Reference proteome</keyword>
<keyword evidence="1" id="KW-0472">Membrane</keyword>
<gene>
    <name evidence="3" type="ORF">HBJ55_04430</name>
</gene>
<feature type="transmembrane region" description="Helical" evidence="1">
    <location>
        <begin position="62"/>
        <end position="81"/>
    </location>
</feature>
<keyword evidence="1" id="KW-0812">Transmembrane</keyword>
<dbReference type="PANTHER" id="PTHR42208:SF1">
    <property type="entry name" value="HEAVY METAL TRANSPORTER"/>
    <property type="match status" value="1"/>
</dbReference>
<evidence type="ECO:0000256" key="1">
    <source>
        <dbReference type="SAM" id="Phobius"/>
    </source>
</evidence>
<feature type="transmembrane region" description="Helical" evidence="1">
    <location>
        <begin position="87"/>
        <end position="105"/>
    </location>
</feature>
<accession>A0ABX0PR12</accession>
<feature type="domain" description="Urease accessory protein UreH-like transmembrane" evidence="2">
    <location>
        <begin position="13"/>
        <end position="220"/>
    </location>
</feature>
<feature type="transmembrane region" description="Helical" evidence="1">
    <location>
        <begin position="174"/>
        <end position="197"/>
    </location>
</feature>
<dbReference type="RefSeq" id="WP_167111442.1">
    <property type="nucleotide sequence ID" value="NZ_JAAQTO010000011.1"/>
</dbReference>
<evidence type="ECO:0000313" key="4">
    <source>
        <dbReference type="Proteomes" id="UP001318321"/>
    </source>
</evidence>
<reference evidence="3 4" key="1">
    <citation type="submission" date="2020-03" db="EMBL/GenBank/DDBJ databases">
        <title>Identification of Halomonas strains.</title>
        <authorList>
            <person name="Xiao Z."/>
            <person name="Dong F."/>
            <person name="Wang Z."/>
            <person name="Zhao J.-Y."/>
        </authorList>
    </citation>
    <scope>NUCLEOTIDE SEQUENCE [LARGE SCALE GENOMIC DNA]</scope>
    <source>
        <strain evidence="3 4">DX6</strain>
    </source>
</reference>
<dbReference type="Pfam" id="PF13386">
    <property type="entry name" value="DsbD_2"/>
    <property type="match status" value="1"/>
</dbReference>
<dbReference type="PANTHER" id="PTHR42208">
    <property type="entry name" value="HEAVY METAL TRANSPORTER-RELATED"/>
    <property type="match status" value="1"/>
</dbReference>
<dbReference type="InterPro" id="IPR039447">
    <property type="entry name" value="UreH-like_TM_dom"/>
</dbReference>
<sequence length="234" mass="24496">MDPTGLGLPPLLAAFVFGLLGGAHCIGMCGGIMSALTFAVPPSMRSPARLTGLLLGYNLGRILSYMAAGTLVASLGTVVALTPAARTGLQLFAAVMLILMALYIANWWKGLLRVEAVGRHLWRYLEPIGKRLMPVVKIPQAIGLGAVWGWLPCGLVYSMLAWSLATADPLRGAALMGAFGLGTLPSLLVTGFAARQLGALIRHPATRTLAALAIIAFALWQVVVLLPLGATGHH</sequence>
<comment type="caution">
    <text evidence="3">The sequence shown here is derived from an EMBL/GenBank/DDBJ whole genome shotgun (WGS) entry which is preliminary data.</text>
</comment>
<protein>
    <submittedName>
        <fullName evidence="3">Sulfite exporter TauE/SafE family protein</fullName>
    </submittedName>
</protein>
<evidence type="ECO:0000313" key="3">
    <source>
        <dbReference type="EMBL" id="NIC04667.1"/>
    </source>
</evidence>